<dbReference type="PROSITE" id="PS50112">
    <property type="entry name" value="PAS"/>
    <property type="match status" value="1"/>
</dbReference>
<keyword evidence="15" id="KW-1185">Reference proteome</keyword>
<proteinExistence type="predicted"/>
<dbReference type="Pfam" id="PF00512">
    <property type="entry name" value="HisKA"/>
    <property type="match status" value="1"/>
</dbReference>
<keyword evidence="6" id="KW-0812">Transmembrane</keyword>
<dbReference type="NCBIfam" id="TIGR00229">
    <property type="entry name" value="sensory_box"/>
    <property type="match status" value="1"/>
</dbReference>
<protein>
    <recommendedName>
        <fullName evidence="3">histidine kinase</fullName>
        <ecNumber evidence="3">2.7.13.3</ecNumber>
    </recommendedName>
</protein>
<dbReference type="CDD" id="cd00130">
    <property type="entry name" value="PAS"/>
    <property type="match status" value="1"/>
</dbReference>
<keyword evidence="10" id="KW-1133">Transmembrane helix</keyword>
<name>A0A4R9JYQ4_9LEPT</name>
<dbReference type="GO" id="GO:0005524">
    <property type="term" value="F:ATP binding"/>
    <property type="evidence" value="ECO:0007669"/>
    <property type="project" value="UniProtKB-KW"/>
</dbReference>
<evidence type="ECO:0000259" key="13">
    <source>
        <dbReference type="PROSITE" id="PS50112"/>
    </source>
</evidence>
<dbReference type="SMART" id="SM00091">
    <property type="entry name" value="PAS"/>
    <property type="match status" value="1"/>
</dbReference>
<dbReference type="SMART" id="SM00388">
    <property type="entry name" value="HisKA"/>
    <property type="match status" value="1"/>
</dbReference>
<dbReference type="GO" id="GO:0005886">
    <property type="term" value="C:plasma membrane"/>
    <property type="evidence" value="ECO:0007669"/>
    <property type="project" value="TreeGrafter"/>
</dbReference>
<dbReference type="SUPFAM" id="SSF47384">
    <property type="entry name" value="Homodimeric domain of signal transducing histidine kinase"/>
    <property type="match status" value="1"/>
</dbReference>
<dbReference type="InterPro" id="IPR004358">
    <property type="entry name" value="Sig_transdc_His_kin-like_C"/>
</dbReference>
<dbReference type="PANTHER" id="PTHR43047">
    <property type="entry name" value="TWO-COMPONENT HISTIDINE PROTEIN KINASE"/>
    <property type="match status" value="1"/>
</dbReference>
<dbReference type="Pfam" id="PF13426">
    <property type="entry name" value="PAS_9"/>
    <property type="match status" value="1"/>
</dbReference>
<evidence type="ECO:0000256" key="4">
    <source>
        <dbReference type="ARBA" id="ARBA00022553"/>
    </source>
</evidence>
<evidence type="ECO:0000256" key="7">
    <source>
        <dbReference type="ARBA" id="ARBA00022741"/>
    </source>
</evidence>
<dbReference type="AlphaFoldDB" id="A0A4R9JYQ4"/>
<dbReference type="GO" id="GO:0000155">
    <property type="term" value="F:phosphorelay sensor kinase activity"/>
    <property type="evidence" value="ECO:0007669"/>
    <property type="project" value="InterPro"/>
</dbReference>
<evidence type="ECO:0000256" key="3">
    <source>
        <dbReference type="ARBA" id="ARBA00012438"/>
    </source>
</evidence>
<feature type="domain" description="PAS" evidence="13">
    <location>
        <begin position="311"/>
        <end position="360"/>
    </location>
</feature>
<keyword evidence="8" id="KW-0418">Kinase</keyword>
<dbReference type="InterPro" id="IPR029016">
    <property type="entry name" value="GAF-like_dom_sf"/>
</dbReference>
<sequence>MSHLSNESFEKKEVGKIDNLLLAYETLSHIKQAVFIAKEKNGEVTIVFQNELALEEYAILAYNEVIKKHPKIPKHTAGEVSVEKNHFRFSFQYRIFLIRSVDSEAGNSFSCILENTTIKDREAILHENQTKFKEAKNRISKLSLISKSRVELASEIVEILQEVTLSNQIEYWVSNHHQIFDHTSSAAKPITYHCMASNFKSSRDSQKKLSDFHVKEDLLSSFSIQFTESNGLFNLVLFFRVFSRVESILKISNLPETWHPDYINWMQLIMILESYLDRVQKDKYLTLYQEMFFQSHEANLLISYKENRLLQSKIESVNDALLKLTGYTKSELIGKNPNILIGPEKRKEFLAPIKDAILSGTNLFSEIKGYKKTGDVFDAKFTLSIIRNEGDESNFIFINLIDISAQKQMENLMSSRMLFEIGVSSATQSLIELNTAPDALALTMHDFLFFTEMDCVYLLKKEGLESEFRYDLLFQKKKDTQYNGYKEICSLPDWKELGLSRWHEILVKNESLGLTESDCRESERWFFDRNITKVLLFPIFIQSKFFGVLGWERKFESTLGEDELLLFQTITNWIGNFLERNQIFQELKLHKEHLEELVRDRTADLTLAKERAESANRLKSDFLAMMSHELRTPLNSILGFTKLIELPPGNEMGKKYLDYIHKSGQNLLKLINELLELSKIEAGKIECELQETVPYEIILNCKENLTPQATEKQISIQLMTHNLESLKIVSDPKLLHQILINLCSNALKFSPNRSKINITMQVNQNFLSIAIRDSGEGIRKEDQAFLFDAFTRFSQDSKALGTGLGLNISQRFAHLLKGEILFESDFGRGSVFTLKLPLGLIPDSN</sequence>
<evidence type="ECO:0000256" key="11">
    <source>
        <dbReference type="ARBA" id="ARBA00023136"/>
    </source>
</evidence>
<dbReference type="Pfam" id="PF02518">
    <property type="entry name" value="HATPase_c"/>
    <property type="match status" value="1"/>
</dbReference>
<dbReference type="EMBL" id="RQGD01000035">
    <property type="protein sequence ID" value="TGL57335.1"/>
    <property type="molecule type" value="Genomic_DNA"/>
</dbReference>
<evidence type="ECO:0000256" key="5">
    <source>
        <dbReference type="ARBA" id="ARBA00022679"/>
    </source>
</evidence>
<dbReference type="InterPro" id="IPR036097">
    <property type="entry name" value="HisK_dim/P_sf"/>
</dbReference>
<evidence type="ECO:0000259" key="12">
    <source>
        <dbReference type="PROSITE" id="PS50109"/>
    </source>
</evidence>
<keyword evidence="4" id="KW-0597">Phosphoprotein</keyword>
<evidence type="ECO:0000256" key="8">
    <source>
        <dbReference type="ARBA" id="ARBA00022777"/>
    </source>
</evidence>
<dbReference type="SUPFAM" id="SSF55874">
    <property type="entry name" value="ATPase domain of HSP90 chaperone/DNA topoisomerase II/histidine kinase"/>
    <property type="match status" value="1"/>
</dbReference>
<dbReference type="PROSITE" id="PS50109">
    <property type="entry name" value="HIS_KIN"/>
    <property type="match status" value="1"/>
</dbReference>
<dbReference type="FunFam" id="1.10.287.130:FF:000004">
    <property type="entry name" value="Ethylene receptor 1"/>
    <property type="match status" value="1"/>
</dbReference>
<dbReference type="SMART" id="SM00387">
    <property type="entry name" value="HATPase_c"/>
    <property type="match status" value="1"/>
</dbReference>
<dbReference type="EC" id="2.7.13.3" evidence="3"/>
<dbReference type="InterPro" id="IPR003594">
    <property type="entry name" value="HATPase_dom"/>
</dbReference>
<evidence type="ECO:0000256" key="9">
    <source>
        <dbReference type="ARBA" id="ARBA00022840"/>
    </source>
</evidence>
<dbReference type="RefSeq" id="WP_135624457.1">
    <property type="nucleotide sequence ID" value="NZ_RQGD01000035.1"/>
</dbReference>
<dbReference type="GO" id="GO:0009927">
    <property type="term" value="F:histidine phosphotransfer kinase activity"/>
    <property type="evidence" value="ECO:0007669"/>
    <property type="project" value="TreeGrafter"/>
</dbReference>
<keyword evidence="5" id="KW-0808">Transferase</keyword>
<keyword evidence="9" id="KW-0067">ATP-binding</keyword>
<dbReference type="InterPro" id="IPR005467">
    <property type="entry name" value="His_kinase_dom"/>
</dbReference>
<dbReference type="PANTHER" id="PTHR43047:SF63">
    <property type="entry name" value="HISTIDINE KINASE"/>
    <property type="match status" value="1"/>
</dbReference>
<evidence type="ECO:0000256" key="1">
    <source>
        <dbReference type="ARBA" id="ARBA00000085"/>
    </source>
</evidence>
<evidence type="ECO:0000313" key="14">
    <source>
        <dbReference type="EMBL" id="TGL57335.1"/>
    </source>
</evidence>
<evidence type="ECO:0000313" key="15">
    <source>
        <dbReference type="Proteomes" id="UP000297693"/>
    </source>
</evidence>
<organism evidence="14 15">
    <name type="scientific">Leptospira ognonensis</name>
    <dbReference type="NCBI Taxonomy" id="2484945"/>
    <lineage>
        <taxon>Bacteria</taxon>
        <taxon>Pseudomonadati</taxon>
        <taxon>Spirochaetota</taxon>
        <taxon>Spirochaetia</taxon>
        <taxon>Leptospirales</taxon>
        <taxon>Leptospiraceae</taxon>
        <taxon>Leptospira</taxon>
    </lineage>
</organism>
<dbReference type="InterPro" id="IPR035965">
    <property type="entry name" value="PAS-like_dom_sf"/>
</dbReference>
<comment type="caution">
    <text evidence="14">The sequence shown here is derived from an EMBL/GenBank/DDBJ whole genome shotgun (WGS) entry which is preliminary data.</text>
</comment>
<dbReference type="SUPFAM" id="SSF55785">
    <property type="entry name" value="PYP-like sensor domain (PAS domain)"/>
    <property type="match status" value="1"/>
</dbReference>
<dbReference type="OrthoDB" id="340764at2"/>
<dbReference type="Gene3D" id="1.10.287.130">
    <property type="match status" value="1"/>
</dbReference>
<dbReference type="InterPro" id="IPR000014">
    <property type="entry name" value="PAS"/>
</dbReference>
<dbReference type="Gene3D" id="3.30.565.10">
    <property type="entry name" value="Histidine kinase-like ATPase, C-terminal domain"/>
    <property type="match status" value="1"/>
</dbReference>
<dbReference type="Proteomes" id="UP000297693">
    <property type="component" value="Unassembled WGS sequence"/>
</dbReference>
<gene>
    <name evidence="14" type="ORF">EHQ58_13655</name>
</gene>
<dbReference type="PRINTS" id="PR00344">
    <property type="entry name" value="BCTRLSENSOR"/>
</dbReference>
<dbReference type="Gene3D" id="3.30.450.20">
    <property type="entry name" value="PAS domain"/>
    <property type="match status" value="1"/>
</dbReference>
<dbReference type="CDD" id="cd00082">
    <property type="entry name" value="HisKA"/>
    <property type="match status" value="1"/>
</dbReference>
<evidence type="ECO:0000256" key="10">
    <source>
        <dbReference type="ARBA" id="ARBA00022989"/>
    </source>
</evidence>
<keyword evidence="11" id="KW-0472">Membrane</keyword>
<dbReference type="InterPro" id="IPR036890">
    <property type="entry name" value="HATPase_C_sf"/>
</dbReference>
<reference evidence="14" key="1">
    <citation type="journal article" date="2019" name="PLoS Negl. Trop. Dis.">
        <title>Revisiting the worldwide diversity of Leptospira species in the environment.</title>
        <authorList>
            <person name="Vincent A.T."/>
            <person name="Schiettekatte O."/>
            <person name="Bourhy P."/>
            <person name="Veyrier F.J."/>
            <person name="Picardeau M."/>
        </authorList>
    </citation>
    <scope>NUCLEOTIDE SEQUENCE [LARGE SCALE GENOMIC DNA]</scope>
    <source>
        <strain evidence="14">201702476</strain>
    </source>
</reference>
<dbReference type="SUPFAM" id="SSF55781">
    <property type="entry name" value="GAF domain-like"/>
    <property type="match status" value="1"/>
</dbReference>
<evidence type="ECO:0000256" key="2">
    <source>
        <dbReference type="ARBA" id="ARBA00004370"/>
    </source>
</evidence>
<accession>A0A4R9JYQ4</accession>
<dbReference type="InterPro" id="IPR003661">
    <property type="entry name" value="HisK_dim/P_dom"/>
</dbReference>
<evidence type="ECO:0000256" key="6">
    <source>
        <dbReference type="ARBA" id="ARBA00022692"/>
    </source>
</evidence>
<comment type="subcellular location">
    <subcellularLocation>
        <location evidence="2">Membrane</location>
    </subcellularLocation>
</comment>
<comment type="catalytic activity">
    <reaction evidence="1">
        <text>ATP + protein L-histidine = ADP + protein N-phospho-L-histidine.</text>
        <dbReference type="EC" id="2.7.13.3"/>
    </reaction>
</comment>
<keyword evidence="7" id="KW-0547">Nucleotide-binding</keyword>
<dbReference type="Gene3D" id="3.30.450.40">
    <property type="match status" value="1"/>
</dbReference>
<feature type="domain" description="Histidine kinase" evidence="12">
    <location>
        <begin position="625"/>
        <end position="840"/>
    </location>
</feature>